<accession>A0A9D1UDN0</accession>
<proteinExistence type="predicted"/>
<evidence type="ECO:0008006" key="3">
    <source>
        <dbReference type="Google" id="ProtNLM"/>
    </source>
</evidence>
<feature type="non-terminal residue" evidence="1">
    <location>
        <position position="501"/>
    </location>
</feature>
<comment type="caution">
    <text evidence="1">The sequence shown here is derived from an EMBL/GenBank/DDBJ whole genome shotgun (WGS) entry which is preliminary data.</text>
</comment>
<reference evidence="1" key="2">
    <citation type="submission" date="2021-04" db="EMBL/GenBank/DDBJ databases">
        <authorList>
            <person name="Gilroy R."/>
        </authorList>
    </citation>
    <scope>NUCLEOTIDE SEQUENCE</scope>
    <source>
        <strain evidence="1">ChiSxjej1B13-11762</strain>
    </source>
</reference>
<evidence type="ECO:0000313" key="1">
    <source>
        <dbReference type="EMBL" id="HIW83967.1"/>
    </source>
</evidence>
<name>A0A9D1UDN0_9FIRM</name>
<protein>
    <recommendedName>
        <fullName evidence="3">VWA domain-containing protein</fullName>
    </recommendedName>
</protein>
<dbReference type="Proteomes" id="UP000824263">
    <property type="component" value="Unassembled WGS sequence"/>
</dbReference>
<gene>
    <name evidence="1" type="ORF">H9873_06570</name>
</gene>
<organism evidence="1 2">
    <name type="scientific">Candidatus Dorea gallistercoris</name>
    <dbReference type="NCBI Taxonomy" id="2838542"/>
    <lineage>
        <taxon>Bacteria</taxon>
        <taxon>Bacillati</taxon>
        <taxon>Bacillota</taxon>
        <taxon>Clostridia</taxon>
        <taxon>Lachnospirales</taxon>
        <taxon>Lachnospiraceae</taxon>
        <taxon>Dorea</taxon>
    </lineage>
</organism>
<evidence type="ECO:0000313" key="2">
    <source>
        <dbReference type="Proteomes" id="UP000824263"/>
    </source>
</evidence>
<reference evidence="1" key="1">
    <citation type="journal article" date="2021" name="PeerJ">
        <title>Extensive microbial diversity within the chicken gut microbiome revealed by metagenomics and culture.</title>
        <authorList>
            <person name="Gilroy R."/>
            <person name="Ravi A."/>
            <person name="Getino M."/>
            <person name="Pursley I."/>
            <person name="Horton D.L."/>
            <person name="Alikhan N.F."/>
            <person name="Baker D."/>
            <person name="Gharbi K."/>
            <person name="Hall N."/>
            <person name="Watson M."/>
            <person name="Adriaenssens E.M."/>
            <person name="Foster-Nyarko E."/>
            <person name="Jarju S."/>
            <person name="Secka A."/>
            <person name="Antonio M."/>
            <person name="Oren A."/>
            <person name="Chaudhuri R.R."/>
            <person name="La Ragione R."/>
            <person name="Hildebrand F."/>
            <person name="Pallen M.J."/>
        </authorList>
    </citation>
    <scope>NUCLEOTIDE SEQUENCE</scope>
    <source>
        <strain evidence="1">ChiSxjej1B13-11762</strain>
    </source>
</reference>
<dbReference type="EMBL" id="DXGF01000121">
    <property type="protein sequence ID" value="HIW83967.1"/>
    <property type="molecule type" value="Genomic_DNA"/>
</dbReference>
<sequence>MEDQRRQPHPKRRALNIIWTAAEDYHFTPSFTAFWQDGEPDFYLNSIIGYVHKWYDPAVIDGLFETLRHCLFRETLEGLLWVALENCAYERESPQRPILSELRREHAEAFFLQEQSWSRQQWMAQNSLVYALQASRCRLVLGQSPGLANPWERKLFEELQYDASWTSQEIADRTLEIFQRYFHIHTASGRPALPARLWRALGTCWRHFLLKKMPSRFVRTDTLLGSPSDARQAASTAGRLLDLKHSPARSRQSDLKYIQGCFGEPLYSEEEDRRIQQESCTDTHEHCHLYFTKGQLSAAPDPDPLVEKARDDAREQARKNKEHFHSRRRFYQTSIVRLREQIQNALLVYPQPLRLRSRSGMLFSSQVWRGIYLDDPYVFQDTIEEPAPNFSVDLMLDASASRLESQEVIAAQGYVIARSLRLCQIPVQVFSFLTIRGYTVMRLFSGYEDTDTLPNIFQYSAAGWNRDGLAFRGARQLMDTSRARNRLLVVLTDASPNDDRR</sequence>
<dbReference type="AlphaFoldDB" id="A0A9D1UDN0"/>